<sequence length="149" mass="16391">MEGGTWCARDISLRAQKKFLSRVGGTASARALVLDEHAAKLFDQHVIKSAVKLGVLRRHGQLSAADERQLAAFRSKFHTVLMAVVSFCEVDFSSVVERHLSDKSVSRLAGVFALASRGELLDALFAGQVDEDVLKLARMLRKELDRGLL</sequence>
<name>A0A0L7LKH1_OPEBR</name>
<dbReference type="PANTHER" id="PTHR12757">
    <property type="entry name" value="TUMOR NECROSIS FACTOR INDUCED PROTEIN"/>
    <property type="match status" value="1"/>
</dbReference>
<dbReference type="GO" id="GO:0042981">
    <property type="term" value="P:regulation of apoptotic process"/>
    <property type="evidence" value="ECO:0007669"/>
    <property type="project" value="InterPro"/>
</dbReference>
<evidence type="ECO:0000313" key="1">
    <source>
        <dbReference type="EMBL" id="KOB75930.1"/>
    </source>
</evidence>
<dbReference type="InterPro" id="IPR038355">
    <property type="entry name" value="TNFAIP8_sf"/>
</dbReference>
<protein>
    <submittedName>
        <fullName evidence="1">Tumor necrosis factor, alpha-induced protein 8-like protein</fullName>
    </submittedName>
</protein>
<dbReference type="GO" id="GO:0005737">
    <property type="term" value="C:cytoplasm"/>
    <property type="evidence" value="ECO:0007669"/>
    <property type="project" value="TreeGrafter"/>
</dbReference>
<accession>A0A0L7LKH1</accession>
<keyword evidence="2" id="KW-1185">Reference proteome</keyword>
<dbReference type="STRING" id="104452.A0A0L7LKH1"/>
<dbReference type="Pfam" id="PF05527">
    <property type="entry name" value="TNFAIP8"/>
    <property type="match status" value="1"/>
</dbReference>
<gene>
    <name evidence="1" type="ORF">OBRU01_06582</name>
</gene>
<evidence type="ECO:0000313" key="2">
    <source>
        <dbReference type="Proteomes" id="UP000037510"/>
    </source>
</evidence>
<comment type="caution">
    <text evidence="1">The sequence shown here is derived from an EMBL/GenBank/DDBJ whole genome shotgun (WGS) entry which is preliminary data.</text>
</comment>
<dbReference type="PANTHER" id="PTHR12757:SF1">
    <property type="entry name" value="PROTEIN SALIVARY GLANDS MARRED"/>
    <property type="match status" value="1"/>
</dbReference>
<dbReference type="InterPro" id="IPR008477">
    <property type="entry name" value="TNFAIP8-like"/>
</dbReference>
<reference evidence="1 2" key="1">
    <citation type="journal article" date="2015" name="Genome Biol. Evol.">
        <title>The genome of winter moth (Operophtera brumata) provides a genomic perspective on sexual dimorphism and phenology.</title>
        <authorList>
            <person name="Derks M.F."/>
            <person name="Smit S."/>
            <person name="Salis L."/>
            <person name="Schijlen E."/>
            <person name="Bossers A."/>
            <person name="Mateman C."/>
            <person name="Pijl A.S."/>
            <person name="de Ridder D."/>
            <person name="Groenen M.A."/>
            <person name="Visser M.E."/>
            <person name="Megens H.J."/>
        </authorList>
    </citation>
    <scope>NUCLEOTIDE SEQUENCE [LARGE SCALE GENOMIC DNA]</scope>
    <source>
        <strain evidence="1">WM2013NL</strain>
        <tissue evidence="1">Head and thorax</tissue>
    </source>
</reference>
<dbReference type="EMBL" id="JTDY01000774">
    <property type="protein sequence ID" value="KOB75930.1"/>
    <property type="molecule type" value="Genomic_DNA"/>
</dbReference>
<dbReference type="Proteomes" id="UP000037510">
    <property type="component" value="Unassembled WGS sequence"/>
</dbReference>
<dbReference type="AlphaFoldDB" id="A0A0L7LKH1"/>
<organism evidence="1 2">
    <name type="scientific">Operophtera brumata</name>
    <name type="common">Winter moth</name>
    <name type="synonym">Phalaena brumata</name>
    <dbReference type="NCBI Taxonomy" id="104452"/>
    <lineage>
        <taxon>Eukaryota</taxon>
        <taxon>Metazoa</taxon>
        <taxon>Ecdysozoa</taxon>
        <taxon>Arthropoda</taxon>
        <taxon>Hexapoda</taxon>
        <taxon>Insecta</taxon>
        <taxon>Pterygota</taxon>
        <taxon>Neoptera</taxon>
        <taxon>Endopterygota</taxon>
        <taxon>Lepidoptera</taxon>
        <taxon>Glossata</taxon>
        <taxon>Ditrysia</taxon>
        <taxon>Geometroidea</taxon>
        <taxon>Geometridae</taxon>
        <taxon>Larentiinae</taxon>
        <taxon>Operophtera</taxon>
    </lineage>
</organism>
<dbReference type="Gene3D" id="1.20.1440.160">
    <property type="entry name" value="Tumor necrosis factor alpha-induced protein 8-like"/>
    <property type="match status" value="2"/>
</dbReference>
<proteinExistence type="predicted"/>